<evidence type="ECO:0000313" key="2">
    <source>
        <dbReference type="EMBL" id="QDV66719.1"/>
    </source>
</evidence>
<dbReference type="EMBL" id="CP036348">
    <property type="protein sequence ID" value="QDV66719.1"/>
    <property type="molecule type" value="Genomic_DNA"/>
</dbReference>
<organism evidence="2 3">
    <name type="scientific">Rosistilla carotiformis</name>
    <dbReference type="NCBI Taxonomy" id="2528017"/>
    <lineage>
        <taxon>Bacteria</taxon>
        <taxon>Pseudomonadati</taxon>
        <taxon>Planctomycetota</taxon>
        <taxon>Planctomycetia</taxon>
        <taxon>Pirellulales</taxon>
        <taxon>Pirellulaceae</taxon>
        <taxon>Rosistilla</taxon>
    </lineage>
</organism>
<gene>
    <name evidence="2" type="ORF">Poly24_04060</name>
</gene>
<dbReference type="Proteomes" id="UP000315082">
    <property type="component" value="Chromosome"/>
</dbReference>
<protein>
    <submittedName>
        <fullName evidence="2">Plasmid stabilization system protein</fullName>
    </submittedName>
</protein>
<keyword evidence="1" id="KW-1277">Toxin-antitoxin system</keyword>
<dbReference type="KEGG" id="rcf:Poly24_04060"/>
<name>A0A518JME6_9BACT</name>
<dbReference type="Pfam" id="PF05016">
    <property type="entry name" value="ParE_toxin"/>
    <property type="match status" value="1"/>
</dbReference>
<evidence type="ECO:0000313" key="3">
    <source>
        <dbReference type="Proteomes" id="UP000315082"/>
    </source>
</evidence>
<proteinExistence type="predicted"/>
<dbReference type="OrthoDB" id="278204at2"/>
<reference evidence="2 3" key="1">
    <citation type="submission" date="2019-02" db="EMBL/GenBank/DDBJ databases">
        <title>Deep-cultivation of Planctomycetes and their phenomic and genomic characterization uncovers novel biology.</title>
        <authorList>
            <person name="Wiegand S."/>
            <person name="Jogler M."/>
            <person name="Boedeker C."/>
            <person name="Pinto D."/>
            <person name="Vollmers J."/>
            <person name="Rivas-Marin E."/>
            <person name="Kohn T."/>
            <person name="Peeters S.H."/>
            <person name="Heuer A."/>
            <person name="Rast P."/>
            <person name="Oberbeckmann S."/>
            <person name="Bunk B."/>
            <person name="Jeske O."/>
            <person name="Meyerdierks A."/>
            <person name="Storesund J.E."/>
            <person name="Kallscheuer N."/>
            <person name="Luecker S."/>
            <person name="Lage O.M."/>
            <person name="Pohl T."/>
            <person name="Merkel B.J."/>
            <person name="Hornburger P."/>
            <person name="Mueller R.-W."/>
            <person name="Bruemmer F."/>
            <person name="Labrenz M."/>
            <person name="Spormann A.M."/>
            <person name="Op den Camp H."/>
            <person name="Overmann J."/>
            <person name="Amann R."/>
            <person name="Jetten M.S.M."/>
            <person name="Mascher T."/>
            <person name="Medema M.H."/>
            <person name="Devos D.P."/>
            <person name="Kaster A.-K."/>
            <person name="Ovreas L."/>
            <person name="Rohde M."/>
            <person name="Galperin M.Y."/>
            <person name="Jogler C."/>
        </authorList>
    </citation>
    <scope>NUCLEOTIDE SEQUENCE [LARGE SCALE GENOMIC DNA]</scope>
    <source>
        <strain evidence="2 3">Poly24</strain>
    </source>
</reference>
<sequence length="96" mass="11180">MANVTICSAAEDDYTESLKWYAERSIETANDFDAEFDRALSQIADAPERFPKCDSRHRYFLLRRFPFRIIFRIEGADIVVVAVAHGSRSPDYWTDR</sequence>
<accession>A0A518JME6</accession>
<keyword evidence="3" id="KW-1185">Reference proteome</keyword>
<dbReference type="InterPro" id="IPR007712">
    <property type="entry name" value="RelE/ParE_toxin"/>
</dbReference>
<dbReference type="InterPro" id="IPR035093">
    <property type="entry name" value="RelE/ParE_toxin_dom_sf"/>
</dbReference>
<dbReference type="AlphaFoldDB" id="A0A518JME6"/>
<evidence type="ECO:0000256" key="1">
    <source>
        <dbReference type="ARBA" id="ARBA00022649"/>
    </source>
</evidence>
<dbReference type="Gene3D" id="3.30.2310.20">
    <property type="entry name" value="RelE-like"/>
    <property type="match status" value="1"/>
</dbReference>
<dbReference type="RefSeq" id="WP_145089723.1">
    <property type="nucleotide sequence ID" value="NZ_CP036348.1"/>
</dbReference>